<sequence length="41" mass="4487">MLTEKDFSQNCKKNCLGCKEEPTGNVRGNTGCSGKRWCGCC</sequence>
<name>A0A5J5CEE5_9PERO</name>
<organism evidence="1 2">
    <name type="scientific">Etheostoma spectabile</name>
    <name type="common">orangethroat darter</name>
    <dbReference type="NCBI Taxonomy" id="54343"/>
    <lineage>
        <taxon>Eukaryota</taxon>
        <taxon>Metazoa</taxon>
        <taxon>Chordata</taxon>
        <taxon>Craniata</taxon>
        <taxon>Vertebrata</taxon>
        <taxon>Euteleostomi</taxon>
        <taxon>Actinopterygii</taxon>
        <taxon>Neopterygii</taxon>
        <taxon>Teleostei</taxon>
        <taxon>Neoteleostei</taxon>
        <taxon>Acanthomorphata</taxon>
        <taxon>Eupercaria</taxon>
        <taxon>Perciformes</taxon>
        <taxon>Percoidei</taxon>
        <taxon>Percidae</taxon>
        <taxon>Etheostomatinae</taxon>
        <taxon>Etheostoma</taxon>
    </lineage>
</organism>
<reference evidence="1 2" key="1">
    <citation type="submission" date="2019-08" db="EMBL/GenBank/DDBJ databases">
        <title>A chromosome-level genome assembly, high-density linkage maps, and genome scans reveal the genomic architecture of hybrid incompatibilities underlying speciation via character displacement in darters (Percidae: Etheostominae).</title>
        <authorList>
            <person name="Moran R.L."/>
            <person name="Catchen J.M."/>
            <person name="Fuller R.C."/>
        </authorList>
    </citation>
    <scope>NUCLEOTIDE SEQUENCE [LARGE SCALE GENOMIC DNA]</scope>
    <source>
        <strain evidence="1">EspeVRDwgs_2016</strain>
        <tissue evidence="1">Muscle</tissue>
    </source>
</reference>
<evidence type="ECO:0000313" key="1">
    <source>
        <dbReference type="EMBL" id="KAA8578821.1"/>
    </source>
</evidence>
<dbReference type="AlphaFoldDB" id="A0A5J5CEE5"/>
<dbReference type="EMBL" id="VOFY01000083">
    <property type="protein sequence ID" value="KAA8578821.1"/>
    <property type="molecule type" value="Genomic_DNA"/>
</dbReference>
<proteinExistence type="predicted"/>
<gene>
    <name evidence="1" type="ORF">FQN60_016774</name>
</gene>
<protein>
    <submittedName>
        <fullName evidence="1">Uncharacterized protein</fullName>
    </submittedName>
</protein>
<accession>A0A5J5CEE5</accession>
<dbReference type="Proteomes" id="UP000327493">
    <property type="component" value="Unassembled WGS sequence"/>
</dbReference>
<comment type="caution">
    <text evidence="1">The sequence shown here is derived from an EMBL/GenBank/DDBJ whole genome shotgun (WGS) entry which is preliminary data.</text>
</comment>
<keyword evidence="2" id="KW-1185">Reference proteome</keyword>
<evidence type="ECO:0000313" key="2">
    <source>
        <dbReference type="Proteomes" id="UP000327493"/>
    </source>
</evidence>